<feature type="transmembrane region" description="Helical" evidence="2">
    <location>
        <begin position="80"/>
        <end position="102"/>
    </location>
</feature>
<dbReference type="Proteomes" id="UP000770015">
    <property type="component" value="Unassembled WGS sequence"/>
</dbReference>
<name>A0A9P8V193_9PEZI</name>
<evidence type="ECO:0000256" key="2">
    <source>
        <dbReference type="SAM" id="Phobius"/>
    </source>
</evidence>
<keyword evidence="2" id="KW-0812">Transmembrane</keyword>
<accession>A0A9P8V193</accession>
<evidence type="ECO:0000313" key="3">
    <source>
        <dbReference type="EMBL" id="KAH6670875.1"/>
    </source>
</evidence>
<gene>
    <name evidence="3" type="ORF">F5X68DRAFT_264904</name>
</gene>
<reference evidence="3" key="1">
    <citation type="journal article" date="2021" name="Nat. Commun.">
        <title>Genetic determinants of endophytism in the Arabidopsis root mycobiome.</title>
        <authorList>
            <person name="Mesny F."/>
            <person name="Miyauchi S."/>
            <person name="Thiergart T."/>
            <person name="Pickel B."/>
            <person name="Atanasova L."/>
            <person name="Karlsson M."/>
            <person name="Huettel B."/>
            <person name="Barry K.W."/>
            <person name="Haridas S."/>
            <person name="Chen C."/>
            <person name="Bauer D."/>
            <person name="Andreopoulos W."/>
            <person name="Pangilinan J."/>
            <person name="LaButti K."/>
            <person name="Riley R."/>
            <person name="Lipzen A."/>
            <person name="Clum A."/>
            <person name="Drula E."/>
            <person name="Henrissat B."/>
            <person name="Kohler A."/>
            <person name="Grigoriev I.V."/>
            <person name="Martin F.M."/>
            <person name="Hacquard S."/>
        </authorList>
    </citation>
    <scope>NUCLEOTIDE SEQUENCE</scope>
    <source>
        <strain evidence="3">MPI-SDFR-AT-0117</strain>
    </source>
</reference>
<proteinExistence type="predicted"/>
<sequence length="170" mass="18747">MAPTYDIDAVKASTQENARGVVAFSQRQLDRVVSPSKRQDVYSGASDFAHERPLLFAFVLFQALFSFLPIVTFSIFALSVVAFALGAALIFALFWIGVALLILVPTIFLTSSIGVLVWLWAAGTFVVARKLWSLAPTDQQQQVQHQLQHHHHAHGTNGEKKTSVTIKAEQ</sequence>
<protein>
    <submittedName>
        <fullName evidence="3">Uncharacterized protein</fullName>
    </submittedName>
</protein>
<dbReference type="AlphaFoldDB" id="A0A9P8V193"/>
<evidence type="ECO:0000256" key="1">
    <source>
        <dbReference type="SAM" id="MobiDB-lite"/>
    </source>
</evidence>
<feature type="compositionally biased region" description="Basic and acidic residues" evidence="1">
    <location>
        <begin position="157"/>
        <end position="170"/>
    </location>
</feature>
<keyword evidence="2" id="KW-0472">Membrane</keyword>
<organism evidence="3 4">
    <name type="scientific">Plectosphaerella plurivora</name>
    <dbReference type="NCBI Taxonomy" id="936078"/>
    <lineage>
        <taxon>Eukaryota</taxon>
        <taxon>Fungi</taxon>
        <taxon>Dikarya</taxon>
        <taxon>Ascomycota</taxon>
        <taxon>Pezizomycotina</taxon>
        <taxon>Sordariomycetes</taxon>
        <taxon>Hypocreomycetidae</taxon>
        <taxon>Glomerellales</taxon>
        <taxon>Plectosphaerellaceae</taxon>
        <taxon>Plectosphaerella</taxon>
    </lineage>
</organism>
<feature type="transmembrane region" description="Helical" evidence="2">
    <location>
        <begin position="54"/>
        <end position="73"/>
    </location>
</feature>
<dbReference type="Pfam" id="PF16015">
    <property type="entry name" value="Promethin"/>
    <property type="match status" value="1"/>
</dbReference>
<keyword evidence="2" id="KW-1133">Transmembrane helix</keyword>
<dbReference type="EMBL" id="JAGSXJ010000029">
    <property type="protein sequence ID" value="KAH6670875.1"/>
    <property type="molecule type" value="Genomic_DNA"/>
</dbReference>
<evidence type="ECO:0000313" key="4">
    <source>
        <dbReference type="Proteomes" id="UP000770015"/>
    </source>
</evidence>
<keyword evidence="4" id="KW-1185">Reference proteome</keyword>
<feature type="region of interest" description="Disordered" evidence="1">
    <location>
        <begin position="146"/>
        <end position="170"/>
    </location>
</feature>
<feature type="transmembrane region" description="Helical" evidence="2">
    <location>
        <begin position="108"/>
        <end position="128"/>
    </location>
</feature>
<comment type="caution">
    <text evidence="3">The sequence shown here is derived from an EMBL/GenBank/DDBJ whole genome shotgun (WGS) entry which is preliminary data.</text>
</comment>
<dbReference type="OrthoDB" id="3928876at2759"/>